<reference evidence="3 4" key="1">
    <citation type="submission" date="2022-11" db="EMBL/GenBank/DDBJ databases">
        <title>Spartinivicinus poritis sp. nov., isolated from scleractinian coral Porites lutea.</title>
        <authorList>
            <person name="Zhang G."/>
            <person name="Cai L."/>
            <person name="Wei Q."/>
        </authorList>
    </citation>
    <scope>NUCLEOTIDE SEQUENCE [LARGE SCALE GENOMIC DNA]</scope>
    <source>
        <strain evidence="3 4">A2-2</strain>
    </source>
</reference>
<dbReference type="Proteomes" id="UP001528823">
    <property type="component" value="Unassembled WGS sequence"/>
</dbReference>
<dbReference type="InterPro" id="IPR017522">
    <property type="entry name" value="Sugar_tfrase_PEP-CTERM_Stp2"/>
</dbReference>
<dbReference type="SUPFAM" id="SSF53756">
    <property type="entry name" value="UDP-Glycosyltransferase/glycogen phosphorylase"/>
    <property type="match status" value="1"/>
</dbReference>
<evidence type="ECO:0000313" key="3">
    <source>
        <dbReference type="EMBL" id="MDE1464609.1"/>
    </source>
</evidence>
<evidence type="ECO:0000313" key="4">
    <source>
        <dbReference type="Proteomes" id="UP001528823"/>
    </source>
</evidence>
<dbReference type="Pfam" id="PF00534">
    <property type="entry name" value="Glycos_transf_1"/>
    <property type="match status" value="1"/>
</dbReference>
<dbReference type="InterPro" id="IPR001296">
    <property type="entry name" value="Glyco_trans_1"/>
</dbReference>
<organism evidence="3 4">
    <name type="scientific">Spartinivicinus poritis</name>
    <dbReference type="NCBI Taxonomy" id="2994640"/>
    <lineage>
        <taxon>Bacteria</taxon>
        <taxon>Pseudomonadati</taxon>
        <taxon>Pseudomonadota</taxon>
        <taxon>Gammaproteobacteria</taxon>
        <taxon>Oceanospirillales</taxon>
        <taxon>Zooshikellaceae</taxon>
        <taxon>Spartinivicinus</taxon>
    </lineage>
</organism>
<accession>A0ABT5UHU4</accession>
<protein>
    <submittedName>
        <fullName evidence="3">TIGR03088 family PEP-CTERM/XrtA system glycosyltransferase</fullName>
    </submittedName>
</protein>
<dbReference type="PANTHER" id="PTHR12526">
    <property type="entry name" value="GLYCOSYLTRANSFERASE"/>
    <property type="match status" value="1"/>
</dbReference>
<dbReference type="PANTHER" id="PTHR12526:SF636">
    <property type="entry name" value="BLL3647 PROTEIN"/>
    <property type="match status" value="1"/>
</dbReference>
<sequence>MTKSSYQQPPLIAHLIYKLDVGGLENGLVNLINHMPVNGFRHVIICLTDFTDFAKRISRSDVEIVSLNKQPGQDWRWFIRLYEILRQLRPCIFHTRNLATIEGHWVAWLAGVPVRIHGEHGWDMSDLGGVNKKYQWLRRLIRPFVKFFIALSEESKNYLINKINVKPANIALLCNGVDTNRFTPGCQRSAYPKAFQGDDAFIIGTVGRLTPVKSQLCLLPVLAELMKKNNHHKIKLVIVGDGPERAALEQQAALLGVTEQLWITGARQDVPQLLSGFDVFVLPSLAEGISNTVLEAMAAGKPVIATNVGGNVELVVDQQTGVLVHPKNQQQLQVALQSYLDDPTLCHRHGEAARQRVMDKFSLAVMVQRYLEIYQRLTA</sequence>
<evidence type="ECO:0000259" key="2">
    <source>
        <dbReference type="Pfam" id="PF13439"/>
    </source>
</evidence>
<gene>
    <name evidence="3" type="ORF">ORQ98_21835</name>
</gene>
<evidence type="ECO:0000259" key="1">
    <source>
        <dbReference type="Pfam" id="PF00534"/>
    </source>
</evidence>
<dbReference type="RefSeq" id="WP_274690934.1">
    <property type="nucleotide sequence ID" value="NZ_JAPMOU010000038.1"/>
</dbReference>
<feature type="domain" description="Glycosyl transferase family 1" evidence="1">
    <location>
        <begin position="198"/>
        <end position="356"/>
    </location>
</feature>
<dbReference type="EMBL" id="JAPMOU010000038">
    <property type="protein sequence ID" value="MDE1464609.1"/>
    <property type="molecule type" value="Genomic_DNA"/>
</dbReference>
<keyword evidence="4" id="KW-1185">Reference proteome</keyword>
<proteinExistence type="predicted"/>
<dbReference type="InterPro" id="IPR028098">
    <property type="entry name" value="Glyco_trans_4-like_N"/>
</dbReference>
<dbReference type="Gene3D" id="3.40.50.2000">
    <property type="entry name" value="Glycogen Phosphorylase B"/>
    <property type="match status" value="2"/>
</dbReference>
<feature type="domain" description="Glycosyltransferase subfamily 4-like N-terminal" evidence="2">
    <location>
        <begin position="21"/>
        <end position="181"/>
    </location>
</feature>
<dbReference type="Pfam" id="PF13439">
    <property type="entry name" value="Glyco_transf_4"/>
    <property type="match status" value="1"/>
</dbReference>
<dbReference type="NCBIfam" id="TIGR03088">
    <property type="entry name" value="stp2"/>
    <property type="match status" value="1"/>
</dbReference>
<comment type="caution">
    <text evidence="3">The sequence shown here is derived from an EMBL/GenBank/DDBJ whole genome shotgun (WGS) entry which is preliminary data.</text>
</comment>
<name>A0ABT5UHU4_9GAMM</name>